<keyword evidence="1" id="KW-1133">Transmembrane helix</keyword>
<accession>A0A2H0UWC7</accession>
<feature type="transmembrane region" description="Helical" evidence="1">
    <location>
        <begin position="198"/>
        <end position="222"/>
    </location>
</feature>
<evidence type="ECO:0000313" key="3">
    <source>
        <dbReference type="Proteomes" id="UP000228906"/>
    </source>
</evidence>
<feature type="transmembrane region" description="Helical" evidence="1">
    <location>
        <begin position="41"/>
        <end position="62"/>
    </location>
</feature>
<proteinExistence type="predicted"/>
<comment type="caution">
    <text evidence="2">The sequence shown here is derived from an EMBL/GenBank/DDBJ whole genome shotgun (WGS) entry which is preliminary data.</text>
</comment>
<evidence type="ECO:0000313" key="2">
    <source>
        <dbReference type="EMBL" id="PIR91128.1"/>
    </source>
</evidence>
<dbReference type="AlphaFoldDB" id="A0A2H0UWC7"/>
<sequence length="700" mass="77131">MLTRKIHWRAFLLLGLTLGVVFLLAPLSSQAAWYDYLTPTGLASGFVGLILKIILGITGLLVRFANWFVTWTLGNPYNISYTRPGLRAPDNFVIEIGWTLLRDLVNMAFILGLAYIGFSTALDFGNKFKTKKTFLNLLLIALLINFTPAICGAVVDVGNILGSFFIQGADFSTLSAIFERQQGFLARDWSNIITDGTLMFNTLMLIGFGIVAALVLSIYGILFLARGPIIWLLVILSPAAFFCYIFEKTKKQFDQWWELFLQWALILPVLLGFFLYLSMQILARTNEIMSVSGGEVSGFLNQILPYTIPVGFLVAGLFLTTSKLMGGGAKAILGVAKGAALGVAGGVGANALFAGKKGVSSARNAWRKSERFGDAKKPGEKGYEEWQQKHKVIAKANEIGRFAFGGETATEKANWGTGTKIARKALRYPLAFATLGAAYWANPARKRINAKIGGALDEERDKKSDKRVEELKGKSVSFLNATLENAMPGIVSRQERLNVAEAMMKNPAPLSAFTALTPTMRKQLIEDALNDNDPERINHFKALDPMITAEIVKRKNLSKTWLKKAGLDLDPEKGEMEKYGKYGIDPLAAKIIAEARKSQMESYSMETLKIAADSNLINDFWNGTIVGRAGELLGAKAVQAIQDNLKTQEYYMEIMPNGRPRNAQLGNYIVSQTGRALGLGFKDEEGKIDFKAERTKLKNE</sequence>
<feature type="transmembrane region" description="Helical" evidence="1">
    <location>
        <begin position="259"/>
        <end position="279"/>
    </location>
</feature>
<keyword evidence="1" id="KW-0812">Transmembrane</keyword>
<dbReference type="Proteomes" id="UP000228906">
    <property type="component" value="Unassembled WGS sequence"/>
</dbReference>
<organism evidence="2 3">
    <name type="scientific">bacterium (Candidatus Gribaldobacteria) CG10_big_fil_rev_8_21_14_0_10_41_12</name>
    <dbReference type="NCBI Taxonomy" id="2014277"/>
    <lineage>
        <taxon>Bacteria</taxon>
        <taxon>Candidatus Gribaldobacteria</taxon>
    </lineage>
</organism>
<feature type="transmembrane region" description="Helical" evidence="1">
    <location>
        <begin position="228"/>
        <end position="247"/>
    </location>
</feature>
<gene>
    <name evidence="2" type="ORF">COU03_03020</name>
</gene>
<protein>
    <submittedName>
        <fullName evidence="2">Uncharacterized protein</fullName>
    </submittedName>
</protein>
<keyword evidence="1" id="KW-0472">Membrane</keyword>
<feature type="transmembrane region" description="Helical" evidence="1">
    <location>
        <begin position="134"/>
        <end position="155"/>
    </location>
</feature>
<feature type="transmembrane region" description="Helical" evidence="1">
    <location>
        <begin position="331"/>
        <end position="353"/>
    </location>
</feature>
<evidence type="ECO:0000256" key="1">
    <source>
        <dbReference type="SAM" id="Phobius"/>
    </source>
</evidence>
<reference evidence="3" key="1">
    <citation type="submission" date="2017-09" db="EMBL/GenBank/DDBJ databases">
        <title>Depth-based differentiation of microbial function through sediment-hosted aquifers and enrichment of novel symbionts in the deep terrestrial subsurface.</title>
        <authorList>
            <person name="Probst A.J."/>
            <person name="Ladd B."/>
            <person name="Jarett J.K."/>
            <person name="Geller-Mcgrath D.E."/>
            <person name="Sieber C.M.K."/>
            <person name="Emerson J.B."/>
            <person name="Anantharaman K."/>
            <person name="Thomas B.C."/>
            <person name="Malmstrom R."/>
            <person name="Stieglmeier M."/>
            <person name="Klingl A."/>
            <person name="Woyke T."/>
            <person name="Ryan C.M."/>
            <person name="Banfield J.F."/>
        </authorList>
    </citation>
    <scope>NUCLEOTIDE SEQUENCE [LARGE SCALE GENOMIC DNA]</scope>
</reference>
<name>A0A2H0UWC7_9BACT</name>
<dbReference type="EMBL" id="PFAV01000054">
    <property type="protein sequence ID" value="PIR91128.1"/>
    <property type="molecule type" value="Genomic_DNA"/>
</dbReference>
<feature type="transmembrane region" description="Helical" evidence="1">
    <location>
        <begin position="299"/>
        <end position="319"/>
    </location>
</feature>